<accession>A0A0B2DD79</accession>
<evidence type="ECO:0000313" key="5">
    <source>
        <dbReference type="Proteomes" id="UP000186079"/>
    </source>
</evidence>
<evidence type="ECO:0000256" key="1">
    <source>
        <dbReference type="SAM" id="Phobius"/>
    </source>
</evidence>
<reference evidence="2 4" key="1">
    <citation type="submission" date="2014-11" db="EMBL/GenBank/DDBJ databases">
        <title>Genome sequence of Pseudomonas tuomuerensis JCM 14085.</title>
        <authorList>
            <person name="Shin S.-K."/>
            <person name="Yi H."/>
        </authorList>
    </citation>
    <scope>NUCLEOTIDE SEQUENCE [LARGE SCALE GENOMIC DNA]</scope>
    <source>
        <strain evidence="2 4">JCM 14085</strain>
    </source>
</reference>
<dbReference type="EMBL" id="JTAK01000002">
    <property type="protein sequence ID" value="KHO65300.1"/>
    <property type="molecule type" value="Genomic_DNA"/>
</dbReference>
<keyword evidence="1" id="KW-0812">Transmembrane</keyword>
<dbReference type="Proteomes" id="UP000186079">
    <property type="component" value="Unassembled WGS sequence"/>
</dbReference>
<dbReference type="PATRIC" id="fig|706570.3.peg.393"/>
<keyword evidence="3" id="KW-0436">Ligase</keyword>
<keyword evidence="2" id="KW-0131">Cell cycle</keyword>
<dbReference type="EMBL" id="FTMC01000001">
    <property type="protein sequence ID" value="SIP91108.1"/>
    <property type="molecule type" value="Genomic_DNA"/>
</dbReference>
<evidence type="ECO:0000313" key="3">
    <source>
        <dbReference type="EMBL" id="SIP91108.1"/>
    </source>
</evidence>
<feature type="transmembrane region" description="Helical" evidence="1">
    <location>
        <begin position="89"/>
        <end position="107"/>
    </location>
</feature>
<dbReference type="RefSeq" id="WP_027591648.1">
    <property type="nucleotide sequence ID" value="NZ_FMUP01000001.1"/>
</dbReference>
<protein>
    <submittedName>
        <fullName evidence="2">NAD/FAD-utilizing enzyme apparently involved in cell division</fullName>
    </submittedName>
    <submittedName>
        <fullName evidence="3">O-Antigen ligase</fullName>
    </submittedName>
</protein>
<accession>A0A0B3BRR3</accession>
<dbReference type="GO" id="GO:0051301">
    <property type="term" value="P:cell division"/>
    <property type="evidence" value="ECO:0007669"/>
    <property type="project" value="UniProtKB-KW"/>
</dbReference>
<name>A0A0B3BRR3_9PSED</name>
<dbReference type="Proteomes" id="UP000030980">
    <property type="component" value="Unassembled WGS sequence"/>
</dbReference>
<gene>
    <name evidence="2" type="ORF">PT85_04200</name>
    <name evidence="3" type="ORF">SAMN05421672_101274</name>
</gene>
<keyword evidence="2" id="KW-0132">Cell division</keyword>
<feature type="transmembrane region" description="Helical" evidence="1">
    <location>
        <begin position="60"/>
        <end position="83"/>
    </location>
</feature>
<dbReference type="AlphaFoldDB" id="A0A0B3BRR3"/>
<keyword evidence="1" id="KW-0472">Membrane</keyword>
<dbReference type="STRING" id="706570.PT85_04200"/>
<reference evidence="3 5" key="2">
    <citation type="submission" date="2017-01" db="EMBL/GenBank/DDBJ databases">
        <authorList>
            <person name="Mah S.A."/>
            <person name="Swanson W.J."/>
            <person name="Moy G.W."/>
            <person name="Vacquier V.D."/>
        </authorList>
    </citation>
    <scope>NUCLEOTIDE SEQUENCE [LARGE SCALE GENOMIC DNA]</scope>
    <source>
        <strain evidence="3 5">ATCC 29606</strain>
    </source>
</reference>
<organism evidence="2 4">
    <name type="scientific">Pseudomonas flexibilis</name>
    <dbReference type="NCBI Taxonomy" id="706570"/>
    <lineage>
        <taxon>Bacteria</taxon>
        <taxon>Pseudomonadati</taxon>
        <taxon>Pseudomonadota</taxon>
        <taxon>Gammaproteobacteria</taxon>
        <taxon>Pseudomonadales</taxon>
        <taxon>Pseudomonadaceae</taxon>
        <taxon>Pseudomonas</taxon>
    </lineage>
</organism>
<keyword evidence="1" id="KW-1133">Transmembrane helix</keyword>
<keyword evidence="4" id="KW-1185">Reference proteome</keyword>
<evidence type="ECO:0000313" key="2">
    <source>
        <dbReference type="EMBL" id="KHO65300.1"/>
    </source>
</evidence>
<dbReference type="GO" id="GO:0016874">
    <property type="term" value="F:ligase activity"/>
    <property type="evidence" value="ECO:0007669"/>
    <property type="project" value="UniProtKB-KW"/>
</dbReference>
<sequence length="184" mass="20990">MNRHYYISDTLDELELLERELETSGIPTEQIHVLSEQDAELERHRVHGVPSVMKTDVFNLGWRGALVGLALAVLVLLVAWWAGWTATRAGWAPFVFLALVLFGFSVWESGFFGFQRRNQHFQALQKTLEEGRHVLFVDVEPEQEVPLRVVMARHAGLREAGTGPALPHWLSAGQQRLNRLRKMI</sequence>
<evidence type="ECO:0000313" key="4">
    <source>
        <dbReference type="Proteomes" id="UP000030980"/>
    </source>
</evidence>
<dbReference type="OrthoDB" id="5905880at2"/>
<proteinExistence type="predicted"/>